<dbReference type="InterPro" id="IPR036397">
    <property type="entry name" value="RNaseH_sf"/>
</dbReference>
<dbReference type="GO" id="GO:0003723">
    <property type="term" value="F:RNA binding"/>
    <property type="evidence" value="ECO:0007669"/>
    <property type="project" value="TreeGrafter"/>
</dbReference>
<comment type="similarity">
    <text evidence="2">Belongs to the CAF1 family.</text>
</comment>
<dbReference type="GO" id="GO:0000175">
    <property type="term" value="F:3'-5'-RNA exonuclease activity"/>
    <property type="evidence" value="ECO:0007669"/>
    <property type="project" value="TreeGrafter"/>
</dbReference>
<dbReference type="EMBL" id="GEVM01011128">
    <property type="protein sequence ID" value="JAU94810.1"/>
    <property type="molecule type" value="Transcribed_RNA"/>
</dbReference>
<gene>
    <name evidence="3" type="ORF">MP_TR25890_c0_g1_i1_g.75569</name>
</gene>
<dbReference type="PANTHER" id="PTHR15092:SF42">
    <property type="entry name" value="POLY(A)-SPECIFIC RIBONUCLEASE PARN-LIKE"/>
    <property type="match status" value="1"/>
</dbReference>
<organism evidence="3">
    <name type="scientific">Noccaea caerulescens</name>
    <name type="common">Alpine penny-cress</name>
    <name type="synonym">Thlaspi caerulescens</name>
    <dbReference type="NCBI Taxonomy" id="107243"/>
    <lineage>
        <taxon>Eukaryota</taxon>
        <taxon>Viridiplantae</taxon>
        <taxon>Streptophyta</taxon>
        <taxon>Embryophyta</taxon>
        <taxon>Tracheophyta</taxon>
        <taxon>Spermatophyta</taxon>
        <taxon>Magnoliopsida</taxon>
        <taxon>eudicotyledons</taxon>
        <taxon>Gunneridae</taxon>
        <taxon>Pentapetalae</taxon>
        <taxon>rosids</taxon>
        <taxon>malvids</taxon>
        <taxon>Brassicales</taxon>
        <taxon>Brassicaceae</taxon>
        <taxon>Coluteocarpeae</taxon>
        <taxon>Noccaea</taxon>
    </lineage>
</organism>
<evidence type="ECO:0000313" key="3">
    <source>
        <dbReference type="EMBL" id="JAU94810.1"/>
    </source>
</evidence>
<dbReference type="InterPro" id="IPR006941">
    <property type="entry name" value="RNase_CAF1"/>
</dbReference>
<reference evidence="3" key="1">
    <citation type="submission" date="2016-07" db="EMBL/GenBank/DDBJ databases">
        <title>De novo transcriptome assembly of four accessions of the metal hyperaccumulator plant Noccaea caerulescens.</title>
        <authorList>
            <person name="Blande D."/>
            <person name="Halimaa P."/>
            <person name="Tervahauta A.I."/>
            <person name="Aarts M.G."/>
            <person name="Karenlampi S.O."/>
        </authorList>
    </citation>
    <scope>NUCLEOTIDE SEQUENCE</scope>
</reference>
<sequence length="360" mass="39839">MLTEFCEDVVPLLVASKSRGTQAVRAVFMSSKEDKHLFVRELRDLETEENRRVRGFREVVDLISSSQKPLVSQNYLSDLTSIHAKFLGPLPSNVDEFSSTLSSAFPNVVDLSQFMKEISPLSNISNLPAAMSSLNRFFAPVDVEVANQGCPVKPDEGHQMHGQNAVMISQLFAKLCTIQKSDKSPVQSNDDLQGLASDEDANSVTACDENVKVWSKNSRRVSSENLVFVWGLGKKMTAAMLKNALQNSHAVFAGEFDVKYLDRSCAVVVFWESGSSETFLSAVNDEEKLGGGSFREMVAEGLRAAGYDTYKRACRLGFWEADLAESLEKTLESSDRDLDSDTKPSEIDWSSELAINFDEL</sequence>
<dbReference type="InterPro" id="IPR051181">
    <property type="entry name" value="CAF1_poly(A)_ribonucleases"/>
</dbReference>
<dbReference type="Pfam" id="PF04857">
    <property type="entry name" value="CAF1"/>
    <property type="match status" value="1"/>
</dbReference>
<protein>
    <submittedName>
        <fullName evidence="3">Poly(A)-specific ribonuclease PARN-like</fullName>
    </submittedName>
</protein>
<name>A0A1J3JQL5_NOCCA</name>
<dbReference type="Gene3D" id="3.30.420.10">
    <property type="entry name" value="Ribonuclease H-like superfamily/Ribonuclease H"/>
    <property type="match status" value="1"/>
</dbReference>
<evidence type="ECO:0000256" key="2">
    <source>
        <dbReference type="ARBA" id="ARBA00008372"/>
    </source>
</evidence>
<dbReference type="AlphaFoldDB" id="A0A1J3JQL5"/>
<dbReference type="PANTHER" id="PTHR15092">
    <property type="entry name" value="POLY A -SPECIFIC RIBONUCLEASE/TARGET OF EGR1, MEMBER 1"/>
    <property type="match status" value="1"/>
</dbReference>
<comment type="cofactor">
    <cofactor evidence="1">
        <name>a divalent metal cation</name>
        <dbReference type="ChEBI" id="CHEBI:60240"/>
    </cofactor>
</comment>
<evidence type="ECO:0000256" key="1">
    <source>
        <dbReference type="ARBA" id="ARBA00001968"/>
    </source>
</evidence>
<proteinExistence type="inferred from homology"/>
<accession>A0A1J3JQL5</accession>
<dbReference type="InterPro" id="IPR012337">
    <property type="entry name" value="RNaseH-like_sf"/>
</dbReference>
<dbReference type="SUPFAM" id="SSF53098">
    <property type="entry name" value="Ribonuclease H-like"/>
    <property type="match status" value="1"/>
</dbReference>